<feature type="binding site" evidence="9">
    <location>
        <position position="172"/>
    </location>
    <ligand>
        <name>FMN</name>
        <dbReference type="ChEBI" id="CHEBI:58210"/>
    </ligand>
</feature>
<dbReference type="GO" id="GO:0044205">
    <property type="term" value="P:'de novo' UMP biosynthetic process"/>
    <property type="evidence" value="ECO:0007669"/>
    <property type="project" value="UniProtKB-UniRule"/>
</dbReference>
<dbReference type="InterPro" id="IPR001295">
    <property type="entry name" value="Dihydroorotate_DH_CS"/>
</dbReference>
<comment type="function">
    <text evidence="9">Catalyzes the conversion of dihydroorotate to orotate.</text>
</comment>
<dbReference type="InterPro" id="IPR050074">
    <property type="entry name" value="DHO_dehydrogenase"/>
</dbReference>
<dbReference type="STRING" id="229921.ADN01_08440"/>
<evidence type="ECO:0000256" key="4">
    <source>
        <dbReference type="ARBA" id="ARBA00022490"/>
    </source>
</evidence>
<comment type="caution">
    <text evidence="11">The sequence shown here is derived from an EMBL/GenBank/DDBJ whole genome shotgun (WGS) entry which is preliminary data.</text>
</comment>
<protein>
    <recommendedName>
        <fullName evidence="9">Dihydroorotate dehydrogenase</fullName>
        <shortName evidence="9">DHOD</shortName>
        <shortName evidence="9">DHODase</shortName>
        <shortName evidence="9">DHOdehase</shortName>
        <ecNumber evidence="9">1.3.-.-</ecNumber>
    </recommendedName>
</protein>
<dbReference type="InterPro" id="IPR024920">
    <property type="entry name" value="Dihydroorotate_DH_1"/>
</dbReference>
<accession>A0A0P6XW52</accession>
<dbReference type="InterPro" id="IPR013785">
    <property type="entry name" value="Aldolase_TIM"/>
</dbReference>
<dbReference type="RefSeq" id="WP_062418677.1">
    <property type="nucleotide sequence ID" value="NZ_DF967974.1"/>
</dbReference>
<dbReference type="PIRSF" id="PIRSF000164">
    <property type="entry name" value="DHO_oxidase"/>
    <property type="match status" value="1"/>
</dbReference>
<evidence type="ECO:0000313" key="11">
    <source>
        <dbReference type="EMBL" id="KPL83515.1"/>
    </source>
</evidence>
<dbReference type="GO" id="GO:0005737">
    <property type="term" value="C:cytoplasm"/>
    <property type="evidence" value="ECO:0007669"/>
    <property type="project" value="UniProtKB-SubCell"/>
</dbReference>
<evidence type="ECO:0000259" key="10">
    <source>
        <dbReference type="Pfam" id="PF01180"/>
    </source>
</evidence>
<keyword evidence="4 9" id="KW-0963">Cytoplasm</keyword>
<organism evidence="11 12">
    <name type="scientific">Levilinea saccharolytica</name>
    <dbReference type="NCBI Taxonomy" id="229921"/>
    <lineage>
        <taxon>Bacteria</taxon>
        <taxon>Bacillati</taxon>
        <taxon>Chloroflexota</taxon>
        <taxon>Anaerolineae</taxon>
        <taxon>Anaerolineales</taxon>
        <taxon>Anaerolineaceae</taxon>
        <taxon>Levilinea</taxon>
    </lineage>
</organism>
<dbReference type="EC" id="1.3.-.-" evidence="9"/>
<comment type="subcellular location">
    <subcellularLocation>
        <location evidence="1 9">Cytoplasm</location>
    </subcellularLocation>
</comment>
<evidence type="ECO:0000256" key="5">
    <source>
        <dbReference type="ARBA" id="ARBA00022630"/>
    </source>
</evidence>
<evidence type="ECO:0000256" key="1">
    <source>
        <dbReference type="ARBA" id="ARBA00004496"/>
    </source>
</evidence>
<dbReference type="InterPro" id="IPR049622">
    <property type="entry name" value="Dihydroorotate_DH_I"/>
</dbReference>
<dbReference type="Pfam" id="PF01180">
    <property type="entry name" value="DHO_dh"/>
    <property type="match status" value="1"/>
</dbReference>
<dbReference type="NCBIfam" id="TIGR01037">
    <property type="entry name" value="pyrD_sub1_fam"/>
    <property type="match status" value="1"/>
</dbReference>
<feature type="binding site" evidence="9">
    <location>
        <begin position="250"/>
        <end position="251"/>
    </location>
    <ligand>
        <name>FMN</name>
        <dbReference type="ChEBI" id="CHEBI:58210"/>
    </ligand>
</feature>
<dbReference type="Gene3D" id="3.20.20.70">
    <property type="entry name" value="Aldolase class I"/>
    <property type="match status" value="1"/>
</dbReference>
<feature type="binding site" evidence="9">
    <location>
        <position position="224"/>
    </location>
    <ligand>
        <name>FMN</name>
        <dbReference type="ChEBI" id="CHEBI:58210"/>
    </ligand>
</feature>
<feature type="binding site" evidence="9">
    <location>
        <position position="198"/>
    </location>
    <ligand>
        <name>FMN</name>
        <dbReference type="ChEBI" id="CHEBI:58210"/>
    </ligand>
</feature>
<feature type="domain" description="Dihydroorotate dehydrogenase catalytic" evidence="10">
    <location>
        <begin position="6"/>
        <end position="294"/>
    </location>
</feature>
<evidence type="ECO:0000256" key="8">
    <source>
        <dbReference type="ARBA" id="ARBA00023002"/>
    </source>
</evidence>
<feature type="binding site" evidence="9">
    <location>
        <begin position="199"/>
        <end position="200"/>
    </location>
    <ligand>
        <name>substrate</name>
    </ligand>
</feature>
<dbReference type="InterPro" id="IPR033888">
    <property type="entry name" value="DHOD_1B"/>
</dbReference>
<keyword evidence="5 9" id="KW-0285">Flavoprotein</keyword>
<dbReference type="EMBL" id="LGCM01000031">
    <property type="protein sequence ID" value="KPL83515.1"/>
    <property type="molecule type" value="Genomic_DNA"/>
</dbReference>
<evidence type="ECO:0000313" key="12">
    <source>
        <dbReference type="Proteomes" id="UP000050501"/>
    </source>
</evidence>
<dbReference type="FunFam" id="3.20.20.70:FF:000027">
    <property type="entry name" value="Dihydropyrimidine dehydrogenase [NADP(+)]"/>
    <property type="match status" value="1"/>
</dbReference>
<evidence type="ECO:0000256" key="3">
    <source>
        <dbReference type="ARBA" id="ARBA00008008"/>
    </source>
</evidence>
<feature type="binding site" evidence="9">
    <location>
        <begin position="272"/>
        <end position="273"/>
    </location>
    <ligand>
        <name>FMN</name>
        <dbReference type="ChEBI" id="CHEBI:58210"/>
    </ligand>
</feature>
<feature type="binding site" evidence="9">
    <location>
        <begin position="71"/>
        <end position="75"/>
    </location>
    <ligand>
        <name>substrate</name>
    </ligand>
</feature>
<comment type="cofactor">
    <cofactor evidence="9">
        <name>FMN</name>
        <dbReference type="ChEBI" id="CHEBI:58210"/>
    </cofactor>
    <text evidence="9">Binds 1 FMN per subunit.</text>
</comment>
<dbReference type="SUPFAM" id="SSF51395">
    <property type="entry name" value="FMN-linked oxidoreductases"/>
    <property type="match status" value="1"/>
</dbReference>
<name>A0A0P6XW52_9CHLR</name>
<dbReference type="NCBIfam" id="NF005574">
    <property type="entry name" value="PRK07259.1"/>
    <property type="match status" value="1"/>
</dbReference>
<keyword evidence="6 9" id="KW-0288">FMN</keyword>
<feature type="binding site" evidence="9">
    <location>
        <position position="131"/>
    </location>
    <ligand>
        <name>substrate</name>
    </ligand>
</feature>
<dbReference type="InterPro" id="IPR005720">
    <property type="entry name" value="Dihydroorotate_DH_cat"/>
</dbReference>
<keyword evidence="8 9" id="KW-0560">Oxidoreductase</keyword>
<dbReference type="GO" id="GO:0006207">
    <property type="term" value="P:'de novo' pyrimidine nucleobase biosynthetic process"/>
    <property type="evidence" value="ECO:0007669"/>
    <property type="project" value="InterPro"/>
</dbReference>
<dbReference type="UniPathway" id="UPA00070"/>
<reference evidence="11 12" key="1">
    <citation type="submission" date="2015-07" db="EMBL/GenBank/DDBJ databases">
        <title>Genome sequence of Levilinea saccharolytica DSM 16555.</title>
        <authorList>
            <person name="Hemp J."/>
            <person name="Ward L.M."/>
            <person name="Pace L.A."/>
            <person name="Fischer W.W."/>
        </authorList>
    </citation>
    <scope>NUCLEOTIDE SEQUENCE [LARGE SCALE GENOMIC DNA]</scope>
    <source>
        <strain evidence="11 12">KIBI-1</strain>
    </source>
</reference>
<evidence type="ECO:0000256" key="2">
    <source>
        <dbReference type="ARBA" id="ARBA00004725"/>
    </source>
</evidence>
<dbReference type="AlphaFoldDB" id="A0A0P6XW52"/>
<evidence type="ECO:0000256" key="7">
    <source>
        <dbReference type="ARBA" id="ARBA00022975"/>
    </source>
</evidence>
<dbReference type="PROSITE" id="PS00912">
    <property type="entry name" value="DHODEHASE_2"/>
    <property type="match status" value="1"/>
</dbReference>
<dbReference type="PANTHER" id="PTHR48109">
    <property type="entry name" value="DIHYDROOROTATE DEHYDROGENASE (QUINONE), MITOCHONDRIAL-RELATED"/>
    <property type="match status" value="1"/>
</dbReference>
<feature type="binding site" evidence="9">
    <location>
        <position position="23"/>
    </location>
    <ligand>
        <name>FMN</name>
        <dbReference type="ChEBI" id="CHEBI:58210"/>
    </ligand>
</feature>
<evidence type="ECO:0000256" key="9">
    <source>
        <dbReference type="HAMAP-Rule" id="MF_00224"/>
    </source>
</evidence>
<feature type="binding site" evidence="9">
    <location>
        <begin position="47"/>
        <end position="48"/>
    </location>
    <ligand>
        <name>FMN</name>
        <dbReference type="ChEBI" id="CHEBI:58210"/>
    </ligand>
</feature>
<dbReference type="GO" id="GO:0004152">
    <property type="term" value="F:dihydroorotate dehydrogenase activity"/>
    <property type="evidence" value="ECO:0007669"/>
    <property type="project" value="UniProtKB-UniRule"/>
</dbReference>
<comment type="catalytic activity">
    <reaction evidence="9">
        <text>(S)-dihydroorotate + A = orotate + AH2</text>
        <dbReference type="Rhea" id="RHEA:18073"/>
        <dbReference type="ChEBI" id="CHEBI:13193"/>
        <dbReference type="ChEBI" id="CHEBI:17499"/>
        <dbReference type="ChEBI" id="CHEBI:30839"/>
        <dbReference type="ChEBI" id="CHEBI:30864"/>
    </reaction>
</comment>
<dbReference type="PANTHER" id="PTHR48109:SF1">
    <property type="entry name" value="DIHYDROOROTATE DEHYDROGENASE (FUMARATE)"/>
    <property type="match status" value="1"/>
</dbReference>
<feature type="binding site" evidence="9">
    <location>
        <position position="131"/>
    </location>
    <ligand>
        <name>FMN</name>
        <dbReference type="ChEBI" id="CHEBI:58210"/>
    </ligand>
</feature>
<feature type="binding site" evidence="9">
    <location>
        <position position="47"/>
    </location>
    <ligand>
        <name>substrate</name>
    </ligand>
</feature>
<keyword evidence="7 9" id="KW-0665">Pyrimidine biosynthesis</keyword>
<gene>
    <name evidence="9" type="primary">pyrD</name>
    <name evidence="11" type="ORF">ADN01_08440</name>
</gene>
<dbReference type="HAMAP" id="MF_00224">
    <property type="entry name" value="DHO_dh_type1"/>
    <property type="match status" value="1"/>
</dbReference>
<dbReference type="CDD" id="cd04740">
    <property type="entry name" value="DHOD_1B_like"/>
    <property type="match status" value="1"/>
</dbReference>
<dbReference type="InterPro" id="IPR012135">
    <property type="entry name" value="Dihydroorotate_DH_1_2"/>
</dbReference>
<comment type="similarity">
    <text evidence="3 9">Belongs to the dihydroorotate dehydrogenase family. Type 1 subfamily.</text>
</comment>
<proteinExistence type="inferred from homology"/>
<evidence type="ECO:0000256" key="6">
    <source>
        <dbReference type="ARBA" id="ARBA00022643"/>
    </source>
</evidence>
<feature type="active site" description="Nucleophile" evidence="9">
    <location>
        <position position="134"/>
    </location>
</feature>
<keyword evidence="12" id="KW-1185">Reference proteome</keyword>
<dbReference type="Proteomes" id="UP000050501">
    <property type="component" value="Unassembled WGS sequence"/>
</dbReference>
<sequence>MGSADLTCRLLGLEMKNPIVLASGIIGTSSSLFLRAAQVGVGAVTAKSCSLQPRAGHPNPVALDWGAGVINAIGLTNPGAEEEVHLLAEGRRILEPYGVPLIASIFAGTVEEFGQVAALIAQARPHLLEVNISCPNVADEFGTPFAAVCESAAAVTESVRRAVGKDLPIAVKLAPNVYNIGRIAAAVVEAGADAITAINTMPGMVIDAHARRPVLHNRTGGLSGMAIKPIALRCVAEIAHAVKVPIIGTGGVNTGEDAAEMILAGATAVGVGTAVWYRGVEALGTIAQELGAFMQAEGIRSLDEMRGQAIR</sequence>
<comment type="pathway">
    <text evidence="2 9">Pyrimidine metabolism; UMP biosynthesis via de novo pathway.</text>
</comment>
<comment type="caution">
    <text evidence="9">Lacks conserved residue(s) required for the propagation of feature annotation.</text>
</comment>
<dbReference type="OrthoDB" id="9794954at2"/>